<organism evidence="1 2">
    <name type="scientific">Pyropia yezoensis</name>
    <name type="common">Susabi-nori</name>
    <name type="synonym">Porphyra yezoensis</name>
    <dbReference type="NCBI Taxonomy" id="2788"/>
    <lineage>
        <taxon>Eukaryota</taxon>
        <taxon>Rhodophyta</taxon>
        <taxon>Bangiophyceae</taxon>
        <taxon>Bangiales</taxon>
        <taxon>Bangiaceae</taxon>
        <taxon>Pyropia</taxon>
    </lineage>
</organism>
<name>A0ACC3CBW3_PYRYE</name>
<accession>A0ACC3CBW3</accession>
<dbReference type="EMBL" id="CM020620">
    <property type="protein sequence ID" value="KAK1867328.1"/>
    <property type="molecule type" value="Genomic_DNA"/>
</dbReference>
<evidence type="ECO:0000313" key="2">
    <source>
        <dbReference type="Proteomes" id="UP000798662"/>
    </source>
</evidence>
<comment type="caution">
    <text evidence="1">The sequence shown here is derived from an EMBL/GenBank/DDBJ whole genome shotgun (WGS) entry which is preliminary data.</text>
</comment>
<evidence type="ECO:0000313" key="1">
    <source>
        <dbReference type="EMBL" id="KAK1867328.1"/>
    </source>
</evidence>
<keyword evidence="2" id="KW-1185">Reference proteome</keyword>
<sequence>MAGSPPPFTPLPPVVSVALPRTLPSPPSPPKVTTAPPPVPPRSITDALMARPAAASTPTRKRRWAGAGSPPAASPRRGTTTGACPLCGVVFPTRMLPVHVNTVCAAEEGGGRALGGPRVRPPVTAPRATAAGSPVSFPQAPPLCEGGVGGTLGPAAGSEATTPADSGTAPAAARPDGPTKPASAPLRLVVQRVTSAHFHLSWSTDGADLCATWTSAAPLAAPPRRPGTAGAASPRPFRDVFTLALSPTTSLRLVLTADADVPVSPAPATGNAAAAAAAADAAGVLPGLLARHGRTLGRLPASLLKSALQKAIRRQRPRAAAVAALGLGARSSASDLLRRLTLIAVEDVAVWPAGYPPLVWLMMAAGRRAVLGGRVVDWVLYAAAVIAAGEVRDDHGDGPDCADGGVKAAGGADVVAKATGATDKGTQAAGTADASVEMRTQGHTKSVGEADGHGGKGASAAPGLLGTTTRSRVVPPTANAACLVGALQVRRVYGGSAGDVAMVAAAEAAWAARFAAATAAGGCATGPPALAAAAAAYARAAASVTARDVSLQALAVPTAAAAPLLPPGSVLLEAVDSHCSAMAEELADTLPDGVVRRLAEFIGEDPAAGARVVERALWRCRSGLNGRRQWVGGPPWGGGGPAGAAVADDPREPGGDPALMAYWEAAVRPAVDEWSRSFLATRGL</sequence>
<protein>
    <submittedName>
        <fullName evidence="1">Uncharacterized protein</fullName>
    </submittedName>
</protein>
<reference evidence="1" key="1">
    <citation type="submission" date="2019-11" db="EMBL/GenBank/DDBJ databases">
        <title>Nori genome reveals adaptations in red seaweeds to the harsh intertidal environment.</title>
        <authorList>
            <person name="Wang D."/>
            <person name="Mao Y."/>
        </authorList>
    </citation>
    <scope>NUCLEOTIDE SEQUENCE</scope>
    <source>
        <tissue evidence="1">Gametophyte</tissue>
    </source>
</reference>
<gene>
    <name evidence="1" type="ORF">I4F81_009835</name>
</gene>
<dbReference type="Proteomes" id="UP000798662">
    <property type="component" value="Chromosome 3"/>
</dbReference>
<proteinExistence type="predicted"/>